<gene>
    <name evidence="1" type="ORF">MO867_20140</name>
</gene>
<dbReference type="AlphaFoldDB" id="A0A9X2ERT5"/>
<proteinExistence type="predicted"/>
<keyword evidence="2" id="KW-1185">Reference proteome</keyword>
<dbReference type="RefSeq" id="WP_252472436.1">
    <property type="nucleotide sequence ID" value="NZ_JALBWM010000168.1"/>
</dbReference>
<comment type="caution">
    <text evidence="1">The sequence shown here is derived from an EMBL/GenBank/DDBJ whole genome shotgun (WGS) entry which is preliminary data.</text>
</comment>
<organism evidence="1 2">
    <name type="scientific">Microbulbifer okhotskensis</name>
    <dbReference type="NCBI Taxonomy" id="2926617"/>
    <lineage>
        <taxon>Bacteria</taxon>
        <taxon>Pseudomonadati</taxon>
        <taxon>Pseudomonadota</taxon>
        <taxon>Gammaproteobacteria</taxon>
        <taxon>Cellvibrionales</taxon>
        <taxon>Microbulbiferaceae</taxon>
        <taxon>Microbulbifer</taxon>
    </lineage>
</organism>
<protein>
    <submittedName>
        <fullName evidence="1">Uncharacterized protein</fullName>
    </submittedName>
</protein>
<dbReference type="Proteomes" id="UP001139028">
    <property type="component" value="Unassembled WGS sequence"/>
</dbReference>
<reference evidence="1" key="1">
    <citation type="journal article" date="2022" name="Arch. Microbiol.">
        <title>Microbulbifer okhotskensis sp. nov., isolated from a deep bottom sediment of the Okhotsk Sea.</title>
        <authorList>
            <person name="Romanenko L."/>
            <person name="Kurilenko V."/>
            <person name="Otstavnykh N."/>
            <person name="Velansky P."/>
            <person name="Isaeva M."/>
            <person name="Mikhailov V."/>
        </authorList>
    </citation>
    <scope>NUCLEOTIDE SEQUENCE</scope>
    <source>
        <strain evidence="1">OS29</strain>
    </source>
</reference>
<evidence type="ECO:0000313" key="1">
    <source>
        <dbReference type="EMBL" id="MCO1336639.1"/>
    </source>
</evidence>
<name>A0A9X2ERT5_9GAMM</name>
<accession>A0A9X2ERT5</accession>
<dbReference type="EMBL" id="JALBWM010000168">
    <property type="protein sequence ID" value="MCO1336639.1"/>
    <property type="molecule type" value="Genomic_DNA"/>
</dbReference>
<evidence type="ECO:0000313" key="2">
    <source>
        <dbReference type="Proteomes" id="UP001139028"/>
    </source>
</evidence>
<sequence length="90" mass="10504">MKRYTPAKRYALFTGAYNLMMGGIKDLKRSYATEKEAYKEVEHIAKTDPFTHWAQIFDKKTDTAKVYRIKDKKITEDKPQDCPHPEPHAA</sequence>